<dbReference type="EMBL" id="CABDUW010001213">
    <property type="protein sequence ID" value="VTJ79671.1"/>
    <property type="molecule type" value="Genomic_DNA"/>
</dbReference>
<organism evidence="2 3">
    <name type="scientific">Marmota monax</name>
    <name type="common">Woodchuck</name>
    <dbReference type="NCBI Taxonomy" id="9995"/>
    <lineage>
        <taxon>Eukaryota</taxon>
        <taxon>Metazoa</taxon>
        <taxon>Chordata</taxon>
        <taxon>Craniata</taxon>
        <taxon>Vertebrata</taxon>
        <taxon>Euteleostomi</taxon>
        <taxon>Mammalia</taxon>
        <taxon>Eutheria</taxon>
        <taxon>Euarchontoglires</taxon>
        <taxon>Glires</taxon>
        <taxon>Rodentia</taxon>
        <taxon>Sciuromorpha</taxon>
        <taxon>Sciuridae</taxon>
        <taxon>Xerinae</taxon>
        <taxon>Marmotini</taxon>
        <taxon>Marmota</taxon>
    </lineage>
</organism>
<reference evidence="2" key="1">
    <citation type="submission" date="2019-04" db="EMBL/GenBank/DDBJ databases">
        <authorList>
            <person name="Alioto T."/>
            <person name="Alioto T."/>
        </authorList>
    </citation>
    <scope>NUCLEOTIDE SEQUENCE [LARGE SCALE GENOMIC DNA]</scope>
</reference>
<keyword evidence="3" id="KW-1185">Reference proteome</keyword>
<name>A0A5E4CFE7_MARMO</name>
<gene>
    <name evidence="2" type="ORF">MONAX_5E045844</name>
</gene>
<evidence type="ECO:0000313" key="2">
    <source>
        <dbReference type="EMBL" id="VTJ79671.1"/>
    </source>
</evidence>
<sequence>MPRARAACVGGPASRRGSARRGGAGTGAPAARRLDGWLGARACWLAGCAGLGVAVRVGTCRPRGGDSRQK</sequence>
<protein>
    <submittedName>
        <fullName evidence="2">Uncharacterized protein</fullName>
    </submittedName>
</protein>
<feature type="region of interest" description="Disordered" evidence="1">
    <location>
        <begin position="1"/>
        <end position="30"/>
    </location>
</feature>
<evidence type="ECO:0000313" key="3">
    <source>
        <dbReference type="Proteomes" id="UP000335636"/>
    </source>
</evidence>
<comment type="caution">
    <text evidence="2">The sequence shown here is derived from an EMBL/GenBank/DDBJ whole genome shotgun (WGS) entry which is preliminary data.</text>
</comment>
<dbReference type="AlphaFoldDB" id="A0A5E4CFE7"/>
<proteinExistence type="predicted"/>
<evidence type="ECO:0000256" key="1">
    <source>
        <dbReference type="SAM" id="MobiDB-lite"/>
    </source>
</evidence>
<dbReference type="Proteomes" id="UP000335636">
    <property type="component" value="Unassembled WGS sequence"/>
</dbReference>
<accession>A0A5E4CFE7</accession>